<gene>
    <name evidence="3" type="ORF">KDK92_20895</name>
</gene>
<dbReference type="PANTHER" id="PTHR30575:SF3">
    <property type="entry name" value="PEPTIDASE M20 DIMERISATION DOMAIN-CONTAINING PROTEIN"/>
    <property type="match status" value="1"/>
</dbReference>
<dbReference type="Pfam" id="PF01546">
    <property type="entry name" value="Peptidase_M20"/>
    <property type="match status" value="1"/>
</dbReference>
<dbReference type="InterPro" id="IPR036264">
    <property type="entry name" value="Bact_exopeptidase_dim_dom"/>
</dbReference>
<dbReference type="Gene3D" id="3.30.70.360">
    <property type="match status" value="1"/>
</dbReference>
<dbReference type="InterPro" id="IPR011650">
    <property type="entry name" value="Peptidase_M20_dimer"/>
</dbReference>
<dbReference type="GO" id="GO:0046657">
    <property type="term" value="P:folic acid catabolic process"/>
    <property type="evidence" value="ECO:0007669"/>
    <property type="project" value="TreeGrafter"/>
</dbReference>
<keyword evidence="4" id="KW-1185">Reference proteome</keyword>
<protein>
    <recommendedName>
        <fullName evidence="1">Peptidase M20 domain-containing protein 2</fullName>
    </recommendedName>
</protein>
<dbReference type="InterPro" id="IPR017439">
    <property type="entry name" value="Amidohydrolase"/>
</dbReference>
<accession>A0A9J6P6H6</accession>
<reference evidence="3" key="1">
    <citation type="journal article" date="2021" name="mSystems">
        <title>Bacteria and Archaea Synergistically Convert Glycine Betaine to Biogenic Methane in the Formosa Cold Seep of the South China Sea.</title>
        <authorList>
            <person name="Li L."/>
            <person name="Zhang W."/>
            <person name="Zhang S."/>
            <person name="Song L."/>
            <person name="Sun Q."/>
            <person name="Zhang H."/>
            <person name="Xiang H."/>
            <person name="Dong X."/>
        </authorList>
    </citation>
    <scope>NUCLEOTIDE SEQUENCE</scope>
    <source>
        <strain evidence="3">ZWT</strain>
    </source>
</reference>
<dbReference type="AlphaFoldDB" id="A0A9J6P6H6"/>
<dbReference type="InterPro" id="IPR052030">
    <property type="entry name" value="Peptidase_M20/M20A_hydrolases"/>
</dbReference>
<feature type="domain" description="Peptidase M20 dimerisation" evidence="2">
    <location>
        <begin position="200"/>
        <end position="287"/>
    </location>
</feature>
<dbReference type="EMBL" id="JAGSOJ010000005">
    <property type="protein sequence ID" value="MCM1992187.1"/>
    <property type="molecule type" value="Genomic_DNA"/>
</dbReference>
<evidence type="ECO:0000313" key="3">
    <source>
        <dbReference type="EMBL" id="MCM1992187.1"/>
    </source>
</evidence>
<dbReference type="InterPro" id="IPR002933">
    <property type="entry name" value="Peptidase_M20"/>
</dbReference>
<dbReference type="PIRSF" id="PIRSF037226">
    <property type="entry name" value="Amidohydrolase_ACY1L2_prd"/>
    <property type="match status" value="1"/>
</dbReference>
<organism evidence="3 4">
    <name type="scientific">Oceanirhabdus seepicola</name>
    <dbReference type="NCBI Taxonomy" id="2828781"/>
    <lineage>
        <taxon>Bacteria</taxon>
        <taxon>Bacillati</taxon>
        <taxon>Bacillota</taxon>
        <taxon>Clostridia</taxon>
        <taxon>Eubacteriales</taxon>
        <taxon>Clostridiaceae</taxon>
        <taxon>Oceanirhabdus</taxon>
    </lineage>
</organism>
<dbReference type="Gene3D" id="3.40.630.10">
    <property type="entry name" value="Zn peptidases"/>
    <property type="match status" value="1"/>
</dbReference>
<dbReference type="InterPro" id="IPR017144">
    <property type="entry name" value="Xaa-Arg_dipeptidase"/>
</dbReference>
<name>A0A9J6P6H6_9CLOT</name>
<evidence type="ECO:0000313" key="4">
    <source>
        <dbReference type="Proteomes" id="UP001056429"/>
    </source>
</evidence>
<reference evidence="3" key="2">
    <citation type="submission" date="2021-04" db="EMBL/GenBank/DDBJ databases">
        <authorList>
            <person name="Dong X."/>
        </authorList>
    </citation>
    <scope>NUCLEOTIDE SEQUENCE</scope>
    <source>
        <strain evidence="3">ZWT</strain>
    </source>
</reference>
<dbReference type="NCBIfam" id="TIGR01891">
    <property type="entry name" value="amidohydrolases"/>
    <property type="match status" value="1"/>
</dbReference>
<dbReference type="SUPFAM" id="SSF53187">
    <property type="entry name" value="Zn-dependent exopeptidases"/>
    <property type="match status" value="1"/>
</dbReference>
<evidence type="ECO:0000256" key="1">
    <source>
        <dbReference type="PIRNR" id="PIRNR037226"/>
    </source>
</evidence>
<sequence>MEIKKIKESAYDAVDRIKNYIEAIGESVYGMPESGFKEFNTSELVKKEFEKMGLKCVTLGNIPGVKATIDTGKEGPGVAVIGELDGVICSQHKDSDNETGVVHACGHNIMIADMLGVAKVMMESMVYDELVGKIHFIAAPAEEYLEMDFRSELMEKGIIKYPTGKAELIHRGVFDDVDICVMIHALEGTHKVILESGSNGFIAKKTKYIGKASHAASAPDKGVNALYAANLGLMAINSIRETFKEESALRVHPMITKGGDAVNVIPAEVTLETFVRGSNIHDVVEANYKVNRAIVGGAVAMGAKVEIEDTPGMFPLVVDERLRNVAKEVGIELVGEDAVTTVPPSKGSTDLGDVSSIMPVIETCIGCISGGLHSPDYIVSNKETAYVTGTKFLTGMVIELLSNNSKKAKEIIKGYKPVFNYKHEYFAYADKLFLKDVYPKCDCMTDK</sequence>
<dbReference type="Pfam" id="PF07687">
    <property type="entry name" value="M20_dimer"/>
    <property type="match status" value="1"/>
</dbReference>
<dbReference type="RefSeq" id="WP_250861353.1">
    <property type="nucleotide sequence ID" value="NZ_JAGSOJ010000005.1"/>
</dbReference>
<dbReference type="GO" id="GO:0005737">
    <property type="term" value="C:cytoplasm"/>
    <property type="evidence" value="ECO:0007669"/>
    <property type="project" value="TreeGrafter"/>
</dbReference>
<dbReference type="Proteomes" id="UP001056429">
    <property type="component" value="Unassembled WGS sequence"/>
</dbReference>
<dbReference type="SUPFAM" id="SSF55031">
    <property type="entry name" value="Bacterial exopeptidase dimerisation domain"/>
    <property type="match status" value="1"/>
</dbReference>
<dbReference type="GO" id="GO:0016805">
    <property type="term" value="F:dipeptidase activity"/>
    <property type="evidence" value="ECO:0007669"/>
    <property type="project" value="InterPro"/>
</dbReference>
<proteinExistence type="inferred from homology"/>
<comment type="caution">
    <text evidence="3">The sequence shown here is derived from an EMBL/GenBank/DDBJ whole genome shotgun (WGS) entry which is preliminary data.</text>
</comment>
<evidence type="ECO:0000259" key="2">
    <source>
        <dbReference type="Pfam" id="PF07687"/>
    </source>
</evidence>
<dbReference type="PANTHER" id="PTHR30575">
    <property type="entry name" value="PEPTIDASE M20"/>
    <property type="match status" value="1"/>
</dbReference>
<comment type="similarity">
    <text evidence="1">Belongs to the peptidase M20A family.</text>
</comment>
<dbReference type="GO" id="GO:0071713">
    <property type="term" value="F:para-aminobenzoyl-glutamate hydrolase activity"/>
    <property type="evidence" value="ECO:0007669"/>
    <property type="project" value="TreeGrafter"/>
</dbReference>